<evidence type="ECO:0000313" key="2">
    <source>
        <dbReference type="EMBL" id="MQM16156.1"/>
    </source>
</evidence>
<accession>A0A843X9Z5</accession>
<feature type="compositionally biased region" description="Basic residues" evidence="1">
    <location>
        <begin position="42"/>
        <end position="57"/>
    </location>
</feature>
<dbReference type="OrthoDB" id="1899182at2759"/>
<dbReference type="PANTHER" id="PTHR47590:SF7">
    <property type="entry name" value="OS06G0711700 PROTEIN"/>
    <property type="match status" value="1"/>
</dbReference>
<feature type="compositionally biased region" description="Basic and acidic residues" evidence="1">
    <location>
        <begin position="58"/>
        <end position="71"/>
    </location>
</feature>
<reference evidence="2" key="1">
    <citation type="submission" date="2017-07" db="EMBL/GenBank/DDBJ databases">
        <title>Taro Niue Genome Assembly and Annotation.</title>
        <authorList>
            <person name="Atibalentja N."/>
            <person name="Keating K."/>
            <person name="Fields C.J."/>
        </authorList>
    </citation>
    <scope>NUCLEOTIDE SEQUENCE</scope>
    <source>
        <strain evidence="2">Niue_2</strain>
        <tissue evidence="2">Leaf</tissue>
    </source>
</reference>
<protein>
    <submittedName>
        <fullName evidence="2">Uncharacterized protein</fullName>
    </submittedName>
</protein>
<proteinExistence type="predicted"/>
<comment type="caution">
    <text evidence="2">The sequence shown here is derived from an EMBL/GenBank/DDBJ whole genome shotgun (WGS) entry which is preliminary data.</text>
</comment>
<name>A0A843X9Z5_COLES</name>
<evidence type="ECO:0000256" key="1">
    <source>
        <dbReference type="SAM" id="MobiDB-lite"/>
    </source>
</evidence>
<keyword evidence="3" id="KW-1185">Reference proteome</keyword>
<sequence length="362" mass="39490">MACTTAAPESRNPPTSASCSLPSPETAKGSHDQQQQQQQQQKQRKWQKRHHLQHQHQQKAEGVGECHHGQEEEVEQQPLLPGLPDHLAQLCLARLPPRLLFSLSRSWRRFLYSSSFPPFLSLYALLSSNPSSSSIELQAFDPVAAAWRPLPHHPQLRHLLLRHSAFLSRPFPVQSVAVAGRLVLLSGTTQALLPALPQPLVFHPSTSRWTFGPPLPAPRRWCAAGAAGGSVYVASGVGYVYSADVARSVERWDLSGGEGCSGRGRRGSVAEADRWEKVAPLWDGRFSRDAVELVASEGKLCMVNVKGKAAKEGAVYDLAFDLWENMPPGLLAGWTGPAAAAPVEAGGCSTIYVVDEVHDQYL</sequence>
<dbReference type="AlphaFoldDB" id="A0A843X9Z5"/>
<dbReference type="InterPro" id="IPR015915">
    <property type="entry name" value="Kelch-typ_b-propeller"/>
</dbReference>
<gene>
    <name evidence="2" type="ORF">Taro_049110</name>
</gene>
<organism evidence="2 3">
    <name type="scientific">Colocasia esculenta</name>
    <name type="common">Wild taro</name>
    <name type="synonym">Arum esculentum</name>
    <dbReference type="NCBI Taxonomy" id="4460"/>
    <lineage>
        <taxon>Eukaryota</taxon>
        <taxon>Viridiplantae</taxon>
        <taxon>Streptophyta</taxon>
        <taxon>Embryophyta</taxon>
        <taxon>Tracheophyta</taxon>
        <taxon>Spermatophyta</taxon>
        <taxon>Magnoliopsida</taxon>
        <taxon>Liliopsida</taxon>
        <taxon>Araceae</taxon>
        <taxon>Aroideae</taxon>
        <taxon>Colocasieae</taxon>
        <taxon>Colocasia</taxon>
    </lineage>
</organism>
<evidence type="ECO:0000313" key="3">
    <source>
        <dbReference type="Proteomes" id="UP000652761"/>
    </source>
</evidence>
<feature type="compositionally biased region" description="Polar residues" evidence="1">
    <location>
        <begin position="12"/>
        <end position="23"/>
    </location>
</feature>
<feature type="region of interest" description="Disordered" evidence="1">
    <location>
        <begin position="1"/>
        <end position="76"/>
    </location>
</feature>
<dbReference type="PANTHER" id="PTHR47590">
    <property type="entry name" value="F-BOX/KELCH-REPEAT PROTEIN SKIP25"/>
    <property type="match status" value="1"/>
</dbReference>
<dbReference type="Proteomes" id="UP000652761">
    <property type="component" value="Unassembled WGS sequence"/>
</dbReference>
<dbReference type="Gene3D" id="2.120.10.80">
    <property type="entry name" value="Kelch-type beta propeller"/>
    <property type="match status" value="1"/>
</dbReference>
<dbReference type="SUPFAM" id="SSF117281">
    <property type="entry name" value="Kelch motif"/>
    <property type="match status" value="1"/>
</dbReference>
<dbReference type="EMBL" id="NMUH01006868">
    <property type="protein sequence ID" value="MQM16156.1"/>
    <property type="molecule type" value="Genomic_DNA"/>
</dbReference>